<dbReference type="OrthoDB" id="32301at2"/>
<dbReference type="GO" id="GO:0016491">
    <property type="term" value="F:oxidoreductase activity"/>
    <property type="evidence" value="ECO:0007669"/>
    <property type="project" value="InterPro"/>
</dbReference>
<dbReference type="AlphaFoldDB" id="A0A0F5FPV3"/>
<dbReference type="STRING" id="443610.VE25_15830"/>
<dbReference type="SUPFAM" id="SSF47240">
    <property type="entry name" value="Ferritin-like"/>
    <property type="match status" value="1"/>
</dbReference>
<comment type="caution">
    <text evidence="7">The sequence shown here is derived from an EMBL/GenBank/DDBJ whole genome shotgun (WGS) entry which is preliminary data.</text>
</comment>
<evidence type="ECO:0000313" key="7">
    <source>
        <dbReference type="EMBL" id="KKB10853.1"/>
    </source>
</evidence>
<gene>
    <name evidence="7" type="ORF">VE25_15830</name>
</gene>
<comment type="subcellular location">
    <subcellularLocation>
        <location evidence="1">Endomembrane system</location>
        <topology evidence="1">Multi-pass membrane protein</topology>
    </subcellularLocation>
</comment>
<dbReference type="Proteomes" id="UP000033632">
    <property type="component" value="Unassembled WGS sequence"/>
</dbReference>
<dbReference type="RefSeq" id="WP_046109618.1">
    <property type="nucleotide sequence ID" value="NZ_JZEX01000130.1"/>
</dbReference>
<feature type="transmembrane region" description="Helical" evidence="5">
    <location>
        <begin position="251"/>
        <end position="270"/>
    </location>
</feature>
<keyword evidence="2 5" id="KW-0812">Transmembrane</keyword>
<proteinExistence type="predicted"/>
<feature type="transmembrane region" description="Helical" evidence="5">
    <location>
        <begin position="211"/>
        <end position="230"/>
    </location>
</feature>
<dbReference type="GO" id="GO:0046872">
    <property type="term" value="F:metal ion binding"/>
    <property type="evidence" value="ECO:0007669"/>
    <property type="project" value="InterPro"/>
</dbReference>
<keyword evidence="4 5" id="KW-0472">Membrane</keyword>
<evidence type="ECO:0000259" key="6">
    <source>
        <dbReference type="Pfam" id="PF02915"/>
    </source>
</evidence>
<dbReference type="InterPro" id="IPR003251">
    <property type="entry name" value="Rr_diiron-bd_dom"/>
</dbReference>
<feature type="transmembrane region" description="Helical" evidence="5">
    <location>
        <begin position="306"/>
        <end position="325"/>
    </location>
</feature>
<dbReference type="CDD" id="cd02437">
    <property type="entry name" value="CCC1_like_1"/>
    <property type="match status" value="1"/>
</dbReference>
<dbReference type="Pfam" id="PF02915">
    <property type="entry name" value="Rubrerythrin"/>
    <property type="match status" value="1"/>
</dbReference>
<dbReference type="EMBL" id="JZEX01000130">
    <property type="protein sequence ID" value="KKB10853.1"/>
    <property type="molecule type" value="Genomic_DNA"/>
</dbReference>
<dbReference type="NCBIfam" id="NF045676">
    <property type="entry name" value="FeExpMbfA"/>
    <property type="match status" value="1"/>
</dbReference>
<dbReference type="Pfam" id="PF01988">
    <property type="entry name" value="VIT1"/>
    <property type="match status" value="1"/>
</dbReference>
<dbReference type="PANTHER" id="PTHR33531">
    <property type="entry name" value="RUBRERYTHRIN SUBFAMILY"/>
    <property type="match status" value="1"/>
</dbReference>
<dbReference type="PANTHER" id="PTHR33531:SF10">
    <property type="entry name" value="BLR7895 PROTEIN"/>
    <property type="match status" value="1"/>
</dbReference>
<evidence type="ECO:0000256" key="5">
    <source>
        <dbReference type="SAM" id="Phobius"/>
    </source>
</evidence>
<evidence type="ECO:0000256" key="3">
    <source>
        <dbReference type="ARBA" id="ARBA00022989"/>
    </source>
</evidence>
<dbReference type="InterPro" id="IPR012347">
    <property type="entry name" value="Ferritin-like"/>
</dbReference>
<feature type="transmembrane region" description="Helical" evidence="5">
    <location>
        <begin position="276"/>
        <end position="294"/>
    </location>
</feature>
<keyword evidence="8" id="KW-1185">Reference proteome</keyword>
<dbReference type="GO" id="GO:0005384">
    <property type="term" value="F:manganese ion transmembrane transporter activity"/>
    <property type="evidence" value="ECO:0007669"/>
    <property type="project" value="InterPro"/>
</dbReference>
<evidence type="ECO:0000256" key="2">
    <source>
        <dbReference type="ARBA" id="ARBA00022692"/>
    </source>
</evidence>
<dbReference type="GO" id="GO:0012505">
    <property type="term" value="C:endomembrane system"/>
    <property type="evidence" value="ECO:0007669"/>
    <property type="project" value="UniProtKB-SubCell"/>
</dbReference>
<name>A0A0F5FPV3_9HYPH</name>
<feature type="domain" description="Rubrerythrin diiron-binding" evidence="6">
    <location>
        <begin position="20"/>
        <end position="156"/>
    </location>
</feature>
<keyword evidence="3 5" id="KW-1133">Transmembrane helix</keyword>
<accession>A0A0F5FPV3</accession>
<dbReference type="InterPro" id="IPR017040">
    <property type="entry name" value="UCP035918_rubreryth/DUF125"/>
</dbReference>
<evidence type="ECO:0000256" key="4">
    <source>
        <dbReference type="ARBA" id="ARBA00023136"/>
    </source>
</evidence>
<dbReference type="Gene3D" id="1.20.1260.10">
    <property type="match status" value="1"/>
</dbReference>
<organism evidence="7 8">
    <name type="scientific">Devosia geojensis</name>
    <dbReference type="NCBI Taxonomy" id="443610"/>
    <lineage>
        <taxon>Bacteria</taxon>
        <taxon>Pseudomonadati</taxon>
        <taxon>Pseudomonadota</taxon>
        <taxon>Alphaproteobacteria</taxon>
        <taxon>Hyphomicrobiales</taxon>
        <taxon>Devosiaceae</taxon>
        <taxon>Devosia</taxon>
    </lineage>
</organism>
<dbReference type="PATRIC" id="fig|443610.3.peg.1447"/>
<sequence>MLSRLLAPARRDFDSLNEREILSLAIAAEEEDGRIYSEFSSRLGDAYPGSAALFDGMAAEEDEHRRRLLDLYIEKFGTRLIPIRREHVRGFLVRKPIWLMKTLTLEAARQQVWEMEEAAYRFYLEAAKRTTDADIRKLLGDLAAQEKKHATAADRLELTHLHADAREAEASEAHRQFLLTYVQPGLAGLMDGSVSTLAPVFAAAFATGNTWATFLVGLAAAVGAGISMGFTEAASDDGRLTGRGSPVKRGFAAGIMTAIGGLGHALPYLIPDFWMATSVAAAVVLVELWAIAYIQQRYMQTPFWRAVMQVVLGGSLVFAAGILIGSA</sequence>
<dbReference type="CDD" id="cd01045">
    <property type="entry name" value="Ferritin_like_AB"/>
    <property type="match status" value="1"/>
</dbReference>
<evidence type="ECO:0000256" key="1">
    <source>
        <dbReference type="ARBA" id="ARBA00004127"/>
    </source>
</evidence>
<reference evidence="7 8" key="1">
    <citation type="submission" date="2015-03" db="EMBL/GenBank/DDBJ databases">
        <authorList>
            <person name="Hassan Y.I."/>
            <person name="Lepp D."/>
            <person name="Li X.-Z."/>
            <person name="Zhou T."/>
        </authorList>
    </citation>
    <scope>NUCLEOTIDE SEQUENCE [LARGE SCALE GENOMIC DNA]</scope>
    <source>
        <strain evidence="7 8">BD-c194</strain>
    </source>
</reference>
<dbReference type="GO" id="GO:0030026">
    <property type="term" value="P:intracellular manganese ion homeostasis"/>
    <property type="evidence" value="ECO:0007669"/>
    <property type="project" value="InterPro"/>
</dbReference>
<dbReference type="PIRSF" id="PIRSF035918">
    <property type="entry name" value="UCP035918_rubreryth_DUF125"/>
    <property type="match status" value="1"/>
</dbReference>
<evidence type="ECO:0000313" key="8">
    <source>
        <dbReference type="Proteomes" id="UP000033632"/>
    </source>
</evidence>
<protein>
    <submittedName>
        <fullName evidence="7">Membrane protein</fullName>
    </submittedName>
</protein>
<dbReference type="InterPro" id="IPR009078">
    <property type="entry name" value="Ferritin-like_SF"/>
</dbReference>
<dbReference type="InterPro" id="IPR008217">
    <property type="entry name" value="Ccc1_fam"/>
</dbReference>